<dbReference type="Proteomes" id="UP000801492">
    <property type="component" value="Unassembled WGS sequence"/>
</dbReference>
<name>A0A8K0DIR9_IGNLU</name>
<evidence type="ECO:0000313" key="2">
    <source>
        <dbReference type="Proteomes" id="UP000801492"/>
    </source>
</evidence>
<protein>
    <submittedName>
        <fullName evidence="1">Uncharacterized protein</fullName>
    </submittedName>
</protein>
<dbReference type="Pfam" id="PF06477">
    <property type="entry name" value="DUF1091"/>
    <property type="match status" value="1"/>
</dbReference>
<proteinExistence type="predicted"/>
<organism evidence="1 2">
    <name type="scientific">Ignelater luminosus</name>
    <name type="common">Cucubano</name>
    <name type="synonym">Pyrophorus luminosus</name>
    <dbReference type="NCBI Taxonomy" id="2038154"/>
    <lineage>
        <taxon>Eukaryota</taxon>
        <taxon>Metazoa</taxon>
        <taxon>Ecdysozoa</taxon>
        <taxon>Arthropoda</taxon>
        <taxon>Hexapoda</taxon>
        <taxon>Insecta</taxon>
        <taxon>Pterygota</taxon>
        <taxon>Neoptera</taxon>
        <taxon>Endopterygota</taxon>
        <taxon>Coleoptera</taxon>
        <taxon>Polyphaga</taxon>
        <taxon>Elateriformia</taxon>
        <taxon>Elateroidea</taxon>
        <taxon>Elateridae</taxon>
        <taxon>Agrypninae</taxon>
        <taxon>Pyrophorini</taxon>
        <taxon>Ignelater</taxon>
    </lineage>
</organism>
<dbReference type="AlphaFoldDB" id="A0A8K0DIR9"/>
<keyword evidence="2" id="KW-1185">Reference proteome</keyword>
<accession>A0A8K0DIR9</accession>
<dbReference type="InterPro" id="IPR010512">
    <property type="entry name" value="DUF1091"/>
</dbReference>
<comment type="caution">
    <text evidence="1">The sequence shown here is derived from an EMBL/GenBank/DDBJ whole genome shotgun (WGS) entry which is preliminary data.</text>
</comment>
<dbReference type="EMBL" id="VTPC01000801">
    <property type="protein sequence ID" value="KAF2904292.1"/>
    <property type="molecule type" value="Genomic_DNA"/>
</dbReference>
<dbReference type="PANTHER" id="PTHR20898">
    <property type="entry name" value="DAEDALUS ON 3-RELATED-RELATED"/>
    <property type="match status" value="1"/>
</dbReference>
<dbReference type="PANTHER" id="PTHR20898:SF0">
    <property type="entry name" value="DAEDALUS ON 3-RELATED"/>
    <property type="match status" value="1"/>
</dbReference>
<evidence type="ECO:0000313" key="1">
    <source>
        <dbReference type="EMBL" id="KAF2904292.1"/>
    </source>
</evidence>
<reference evidence="1" key="1">
    <citation type="submission" date="2019-08" db="EMBL/GenBank/DDBJ databases">
        <title>The genome of the North American firefly Photinus pyralis.</title>
        <authorList>
            <consortium name="Photinus pyralis genome working group"/>
            <person name="Fallon T.R."/>
            <person name="Sander Lower S.E."/>
            <person name="Weng J.-K."/>
        </authorList>
    </citation>
    <scope>NUCLEOTIDE SEQUENCE</scope>
    <source>
        <strain evidence="1">TRF0915ILg1</strain>
        <tissue evidence="1">Whole body</tissue>
    </source>
</reference>
<dbReference type="OrthoDB" id="7925769at2759"/>
<sequence>MEIAQITWFNTSVYKYAKADFVLYNRTQRVLNVSWNQIVDLRNDMIMDIQLYKMMSNEYRFFPVTVKVNACAEFTRNTFSVQDTVFKYSNIRPCNLKPDFYYIRNGMPDFSKCPPHMPRGSYKIVWTVTFHSYLIYVLEMYGKILDKPVDWKKIPKHNWDERFN</sequence>
<gene>
    <name evidence="1" type="ORF">ILUMI_01885</name>
</gene>